<dbReference type="EMBL" id="CP014504">
    <property type="protein sequence ID" value="AMQ00958.1"/>
    <property type="molecule type" value="Genomic_DNA"/>
</dbReference>
<sequence>MGTVLNHNIKMNMKDGDKVKLIPSISTLKRGKASLKRNRLNDLLKAMTEEVTIIKLLNTSGNAKVRDSKGIVFYCNPDDLSPFFDN</sequence>
<protein>
    <submittedName>
        <fullName evidence="1">Uncharacterized protein</fullName>
    </submittedName>
</protein>
<name>A0A127VI64_9SPHI</name>
<organism evidence="1 2">
    <name type="scientific">Pedobacter cryoconitis</name>
    <dbReference type="NCBI Taxonomy" id="188932"/>
    <lineage>
        <taxon>Bacteria</taxon>
        <taxon>Pseudomonadati</taxon>
        <taxon>Bacteroidota</taxon>
        <taxon>Sphingobacteriia</taxon>
        <taxon>Sphingobacteriales</taxon>
        <taxon>Sphingobacteriaceae</taxon>
        <taxon>Pedobacter</taxon>
    </lineage>
</organism>
<evidence type="ECO:0000313" key="1">
    <source>
        <dbReference type="EMBL" id="AMQ00958.1"/>
    </source>
</evidence>
<accession>A0A127VI64</accession>
<dbReference type="PATRIC" id="fig|188932.3.peg.4263"/>
<dbReference type="AlphaFoldDB" id="A0A127VI64"/>
<evidence type="ECO:0000313" key="2">
    <source>
        <dbReference type="Proteomes" id="UP000071561"/>
    </source>
</evidence>
<proteinExistence type="predicted"/>
<gene>
    <name evidence="1" type="ORF">AY601_4107</name>
</gene>
<keyword evidence="2" id="KW-1185">Reference proteome</keyword>
<dbReference type="Proteomes" id="UP000071561">
    <property type="component" value="Chromosome"/>
</dbReference>
<reference evidence="1 2" key="1">
    <citation type="submission" date="2016-03" db="EMBL/GenBank/DDBJ databases">
        <title>Complete genome sequence of Pedobacter cryoconitis PAMC 27485.</title>
        <authorList>
            <person name="Lee J."/>
            <person name="Kim O.-S."/>
        </authorList>
    </citation>
    <scope>NUCLEOTIDE SEQUENCE [LARGE SCALE GENOMIC DNA]</scope>
    <source>
        <strain evidence="1 2">PAMC 27485</strain>
    </source>
</reference>
<dbReference type="KEGG" id="pcm:AY601_4107"/>